<protein>
    <submittedName>
        <fullName evidence="1">Uncharacterized protein</fullName>
    </submittedName>
</protein>
<proteinExistence type="predicted"/>
<reference evidence="1 2" key="1">
    <citation type="submission" date="2017-09" db="EMBL/GenBank/DDBJ databases">
        <title>Large-scale bioinformatics analysis of Bacillus genomes uncovers conserved roles of natural products in bacterial physiology.</title>
        <authorList>
            <consortium name="Agbiome Team Llc"/>
            <person name="Bleich R.M."/>
            <person name="Kirk G.J."/>
            <person name="Santa Maria K.C."/>
            <person name="Allen S.E."/>
            <person name="Farag S."/>
            <person name="Shank E.A."/>
            <person name="Bowers A."/>
        </authorList>
    </citation>
    <scope>NUCLEOTIDE SEQUENCE [LARGE SCALE GENOMIC DNA]</scope>
    <source>
        <strain evidence="1 2">AFS007900</strain>
    </source>
</reference>
<comment type="caution">
    <text evidence="1">The sequence shown here is derived from an EMBL/GenBank/DDBJ whole genome shotgun (WGS) entry which is preliminary data.</text>
</comment>
<name>A0ABD6SJA1_BACTU</name>
<evidence type="ECO:0000313" key="1">
    <source>
        <dbReference type="EMBL" id="PEX45914.1"/>
    </source>
</evidence>
<dbReference type="AlphaFoldDB" id="A0ABD6SJA1"/>
<evidence type="ECO:0000313" key="2">
    <source>
        <dbReference type="Proteomes" id="UP000220502"/>
    </source>
</evidence>
<gene>
    <name evidence="1" type="ORF">CN461_23260</name>
</gene>
<dbReference type="Proteomes" id="UP000220502">
    <property type="component" value="Unassembled WGS sequence"/>
</dbReference>
<sequence length="73" mass="8760">MATILKITNKARTQELLITHMKKYKYKPVFVKKVDNILNQFCDINPEVVIIDEMFLRFNALYWLVVYLCYSLL</sequence>
<organism evidence="1 2">
    <name type="scientific">Bacillus thuringiensis</name>
    <dbReference type="NCBI Taxonomy" id="1428"/>
    <lineage>
        <taxon>Bacteria</taxon>
        <taxon>Bacillati</taxon>
        <taxon>Bacillota</taxon>
        <taxon>Bacilli</taxon>
        <taxon>Bacillales</taxon>
        <taxon>Bacillaceae</taxon>
        <taxon>Bacillus</taxon>
        <taxon>Bacillus cereus group</taxon>
    </lineage>
</organism>
<dbReference type="EMBL" id="NTXF01000036">
    <property type="protein sequence ID" value="PEX45914.1"/>
    <property type="molecule type" value="Genomic_DNA"/>
</dbReference>
<accession>A0ABD6SJA1</accession>
<dbReference type="RefSeq" id="WP_044306825.1">
    <property type="nucleotide sequence ID" value="NZ_NTRM01000032.1"/>
</dbReference>